<dbReference type="Pfam" id="PF02824">
    <property type="entry name" value="TGS"/>
    <property type="match status" value="1"/>
</dbReference>
<dbReference type="SUPFAM" id="SSF81301">
    <property type="entry name" value="Nucleotidyltransferase"/>
    <property type="match status" value="1"/>
</dbReference>
<evidence type="ECO:0000256" key="2">
    <source>
        <dbReference type="RuleBase" id="RU003847"/>
    </source>
</evidence>
<comment type="function">
    <text evidence="2">In eubacteria ppGpp (guanosine 3'-diphosphate 5'-diphosphate) is a mediator of the stringent response that coordinates a variety of cellular activities in response to changes in nutritional abundance.</text>
</comment>
<dbReference type="Pfam" id="PF19296">
    <property type="entry name" value="RelA_AH_RIS"/>
    <property type="match status" value="1"/>
</dbReference>
<organism evidence="5 6">
    <name type="scientific">Sunxiuqinia elliptica</name>
    <dbReference type="NCBI Taxonomy" id="655355"/>
    <lineage>
        <taxon>Bacteria</taxon>
        <taxon>Pseudomonadati</taxon>
        <taxon>Bacteroidota</taxon>
        <taxon>Bacteroidia</taxon>
        <taxon>Marinilabiliales</taxon>
        <taxon>Prolixibacteraceae</taxon>
        <taxon>Sunxiuqinia</taxon>
    </lineage>
</organism>
<dbReference type="Gene3D" id="3.30.460.10">
    <property type="entry name" value="Beta Polymerase, domain 2"/>
    <property type="match status" value="1"/>
</dbReference>
<dbReference type="Gene3D" id="3.30.70.260">
    <property type="match status" value="1"/>
</dbReference>
<proteinExistence type="inferred from homology"/>
<dbReference type="Pfam" id="PF13291">
    <property type="entry name" value="ACT_4"/>
    <property type="match status" value="1"/>
</dbReference>
<dbReference type="InterPro" id="IPR012675">
    <property type="entry name" value="Beta-grasp_dom_sf"/>
</dbReference>
<comment type="pathway">
    <text evidence="1">Purine metabolism.</text>
</comment>
<dbReference type="InterPro" id="IPR006674">
    <property type="entry name" value="HD_domain"/>
</dbReference>
<dbReference type="SMART" id="SM00471">
    <property type="entry name" value="HDc"/>
    <property type="match status" value="1"/>
</dbReference>
<accession>A0A1I2LCR0</accession>
<name>A0A1I2LCR0_9BACT</name>
<dbReference type="STRING" id="655355.SAMN05216283_11554"/>
<evidence type="ECO:0000259" key="3">
    <source>
        <dbReference type="PROSITE" id="PS51831"/>
    </source>
</evidence>
<dbReference type="PANTHER" id="PTHR21262">
    <property type="entry name" value="GUANOSINE-3',5'-BIS DIPHOSPHATE 3'-PYROPHOSPHOHYDROLASE"/>
    <property type="match status" value="1"/>
</dbReference>
<dbReference type="Pfam" id="PF13328">
    <property type="entry name" value="HD_4"/>
    <property type="match status" value="1"/>
</dbReference>
<dbReference type="Pfam" id="PF04607">
    <property type="entry name" value="RelA_SpoT"/>
    <property type="match status" value="1"/>
</dbReference>
<dbReference type="SUPFAM" id="SSF55021">
    <property type="entry name" value="ACT-like"/>
    <property type="match status" value="1"/>
</dbReference>
<feature type="domain" description="TGS" evidence="4">
    <location>
        <begin position="405"/>
        <end position="466"/>
    </location>
</feature>
<dbReference type="SUPFAM" id="SSF81271">
    <property type="entry name" value="TGS-like"/>
    <property type="match status" value="1"/>
</dbReference>
<dbReference type="InterPro" id="IPR004095">
    <property type="entry name" value="TGS"/>
</dbReference>
<dbReference type="InterPro" id="IPR033655">
    <property type="entry name" value="TGS_RelA/SpoT"/>
</dbReference>
<dbReference type="GO" id="GO:0015969">
    <property type="term" value="P:guanosine tetraphosphate metabolic process"/>
    <property type="evidence" value="ECO:0007669"/>
    <property type="project" value="InterPro"/>
</dbReference>
<dbReference type="CDD" id="cd05399">
    <property type="entry name" value="NT_Rel-Spo_like"/>
    <property type="match status" value="1"/>
</dbReference>
<dbReference type="FunFam" id="3.10.20.30:FF:000002">
    <property type="entry name" value="GTP pyrophosphokinase (RelA/SpoT)"/>
    <property type="match status" value="1"/>
</dbReference>
<evidence type="ECO:0000313" key="6">
    <source>
        <dbReference type="Proteomes" id="UP000198964"/>
    </source>
</evidence>
<dbReference type="InterPro" id="IPR045600">
    <property type="entry name" value="RelA/SpoT_AH_RIS"/>
</dbReference>
<dbReference type="AlphaFoldDB" id="A0A1I2LCR0"/>
<dbReference type="NCBIfam" id="TIGR00691">
    <property type="entry name" value="spoT_relA"/>
    <property type="match status" value="1"/>
</dbReference>
<dbReference type="SUPFAM" id="SSF109604">
    <property type="entry name" value="HD-domain/PDEase-like"/>
    <property type="match status" value="1"/>
</dbReference>
<dbReference type="CDD" id="cd01668">
    <property type="entry name" value="TGS_RSH"/>
    <property type="match status" value="1"/>
</dbReference>
<feature type="domain" description="HD" evidence="3">
    <location>
        <begin position="60"/>
        <end position="160"/>
    </location>
</feature>
<dbReference type="Gene3D" id="3.10.20.30">
    <property type="match status" value="1"/>
</dbReference>
<dbReference type="Proteomes" id="UP000198964">
    <property type="component" value="Unassembled WGS sequence"/>
</dbReference>
<dbReference type="GO" id="GO:0016301">
    <property type="term" value="F:kinase activity"/>
    <property type="evidence" value="ECO:0007669"/>
    <property type="project" value="UniProtKB-KW"/>
</dbReference>
<dbReference type="InterPro" id="IPR003607">
    <property type="entry name" value="HD/PDEase_dom"/>
</dbReference>
<dbReference type="InterPro" id="IPR002912">
    <property type="entry name" value="ACT_dom"/>
</dbReference>
<dbReference type="Gene3D" id="1.10.3210.10">
    <property type="entry name" value="Hypothetical protein af1432"/>
    <property type="match status" value="1"/>
</dbReference>
<evidence type="ECO:0000313" key="5">
    <source>
        <dbReference type="EMBL" id="SFF76270.1"/>
    </source>
</evidence>
<keyword evidence="5" id="KW-0808">Transferase</keyword>
<evidence type="ECO:0000256" key="1">
    <source>
        <dbReference type="ARBA" id="ARBA00025704"/>
    </source>
</evidence>
<keyword evidence="5" id="KW-0418">Kinase</keyword>
<dbReference type="FunFam" id="1.10.3210.10:FF:000001">
    <property type="entry name" value="GTP pyrophosphokinase RelA"/>
    <property type="match status" value="1"/>
</dbReference>
<dbReference type="CDD" id="cd04876">
    <property type="entry name" value="ACT_RelA-SpoT"/>
    <property type="match status" value="1"/>
</dbReference>
<dbReference type="PANTHER" id="PTHR21262:SF31">
    <property type="entry name" value="GTP PYROPHOSPHOKINASE"/>
    <property type="match status" value="1"/>
</dbReference>
<dbReference type="InterPro" id="IPR043519">
    <property type="entry name" value="NT_sf"/>
</dbReference>
<dbReference type="CDD" id="cd00077">
    <property type="entry name" value="HDc"/>
    <property type="match status" value="1"/>
</dbReference>
<keyword evidence="6" id="KW-1185">Reference proteome</keyword>
<dbReference type="InterPro" id="IPR004811">
    <property type="entry name" value="RelA/Spo_fam"/>
</dbReference>
<protein>
    <submittedName>
        <fullName evidence="5">GTP pyrophosphokinase</fullName>
    </submittedName>
</protein>
<dbReference type="GO" id="GO:0005886">
    <property type="term" value="C:plasma membrane"/>
    <property type="evidence" value="ECO:0007669"/>
    <property type="project" value="TreeGrafter"/>
</dbReference>
<dbReference type="EMBL" id="FONW01000015">
    <property type="protein sequence ID" value="SFF76270.1"/>
    <property type="molecule type" value="Genomic_DNA"/>
</dbReference>
<sequence>MEMNKLQTKAEQRLIADYYENLTNTFDQRITDEGRERIQKAFEFANSAHAGVKRKSGEPYIIHPIAVAQIVSGEIGLGATSIIAAILHDVVEDTDYSLDDIQNLFGEKVAKVVDGLTKLSDEITAQHDSKQATNFRKMLMTLSDDVRVILIKLADRLHNMRTLDSMPAAKQLKIAAETLYIFAPLAHRLGLYSIKTELEDLSLKYKQPETFDQIVLRLSNQRERREYLVNEFVKPIQTQLKSEDINFSISGRLKSIYSIWNKMQTKGVSFDEVYDLLAIRIVFKPKSNVSEKRQCFDILSLITDIYKPKPDRIRDWITIPKANGYEALHVTVMGPQGKWVEVQIRTERMDEIAERGFAAHYKYKGVQSPETELDKWLEKIREMLQNPESDAMEFLDEFKMNLFSSEIVVFTPKGDMINLPKGATVIDFAYEIHTDLGNRCIGAKINHKLVPVSYVLQSGDQVEILTSKTQKPDLEWLQFMVTAKAKSKVKQAFKLDKKRHLEKGREIIEEKLRQYKIKPSSDTLKKLTSHYSLSNKDQLYAHVGMGFIQIDDLESILKTRRENKLAKYWKLSFGMGRKNSETEHELNLPTKSINKKNTFLLKEDPDESTYSLAKCCQPIPGDDVLGYLNSANHVIIHKRNCPEANKLMSQHGDRIITAEWTNFKKRSYLTHIKINGFDRVGIVNEVTNIISKLSNINMRTVMFDTHDGIFEGDLYIYIHNLEDLNKLISRLMKIKGIDTIERIEKIDN</sequence>
<comment type="similarity">
    <text evidence="2">Belongs to the relA/spoT family.</text>
</comment>
<dbReference type="InterPro" id="IPR045865">
    <property type="entry name" value="ACT-like_dom_sf"/>
</dbReference>
<dbReference type="InterPro" id="IPR012676">
    <property type="entry name" value="TGS-like"/>
</dbReference>
<dbReference type="PROSITE" id="PS51880">
    <property type="entry name" value="TGS"/>
    <property type="match status" value="1"/>
</dbReference>
<dbReference type="SMART" id="SM00954">
    <property type="entry name" value="RelA_SpoT"/>
    <property type="match status" value="1"/>
</dbReference>
<reference evidence="5 6" key="1">
    <citation type="submission" date="2016-10" db="EMBL/GenBank/DDBJ databases">
        <authorList>
            <person name="de Groot N.N."/>
        </authorList>
    </citation>
    <scope>NUCLEOTIDE SEQUENCE [LARGE SCALE GENOMIC DNA]</scope>
    <source>
        <strain evidence="5 6">CGMCC 1.9156</strain>
    </source>
</reference>
<gene>
    <name evidence="5" type="ORF">SAMN05216283_11554</name>
</gene>
<evidence type="ECO:0000259" key="4">
    <source>
        <dbReference type="PROSITE" id="PS51880"/>
    </source>
</evidence>
<dbReference type="InterPro" id="IPR007685">
    <property type="entry name" value="RelA_SpoT"/>
</dbReference>
<dbReference type="PROSITE" id="PS51831">
    <property type="entry name" value="HD"/>
    <property type="match status" value="1"/>
</dbReference>